<feature type="binding site" evidence="3">
    <location>
        <position position="50"/>
    </location>
    <ligand>
        <name>Mg(2+)</name>
        <dbReference type="ChEBI" id="CHEBI:18420"/>
    </ligand>
</feature>
<reference evidence="6 7" key="1">
    <citation type="journal article" date="2013" name="Genome Announc.">
        <title>Draft Genome Sequence of Sphingobium ummariense Strain RL-3, a Hexachlorocyclohexane-Degrading Bacterium.</title>
        <authorList>
            <person name="Kohli P."/>
            <person name="Dua A."/>
            <person name="Sangwan N."/>
            <person name="Oldach P."/>
            <person name="Khurana J.P."/>
            <person name="Lal R."/>
        </authorList>
    </citation>
    <scope>NUCLEOTIDE SEQUENCE [LARGE SCALE GENOMIC DNA]</scope>
    <source>
        <strain evidence="6 7">RL-3</strain>
    </source>
</reference>
<dbReference type="Gene3D" id="3.40.720.10">
    <property type="entry name" value="Alkaline Phosphatase, subunit A"/>
    <property type="match status" value="1"/>
</dbReference>
<feature type="signal peptide" evidence="5">
    <location>
        <begin position="1"/>
        <end position="38"/>
    </location>
</feature>
<evidence type="ECO:0008006" key="8">
    <source>
        <dbReference type="Google" id="ProtNLM"/>
    </source>
</evidence>
<protein>
    <recommendedName>
        <fullName evidence="8">Alkaline phosphatase</fullName>
    </recommendedName>
</protein>
<keyword evidence="7" id="KW-1185">Reference proteome</keyword>
<dbReference type="OrthoDB" id="9794455at2"/>
<keyword evidence="3" id="KW-0479">Metal-binding</keyword>
<evidence type="ECO:0000256" key="1">
    <source>
        <dbReference type="ARBA" id="ARBA00022553"/>
    </source>
</evidence>
<dbReference type="STRING" id="1346791.M529_23150"/>
<evidence type="ECO:0000256" key="5">
    <source>
        <dbReference type="SAM" id="SignalP"/>
    </source>
</evidence>
<sequence>MSRSIEHFRASRNRKGGRVAALLALAMLSLVAATPAEARPARNVILFIGDAGGLPTLNAAGIYAHDRPQSLFLQSMPHIGLSDTSALNRWVTDSAAGMTAIVTGHKTNSGMNSVLPSADGTTVTPLKTILEYAEQRGLSTGVITNMPIWDATPAACYAHVGKRSEKDDIFRQLLAPRYGDGVDIVIGKDRAAADAAFAGTGRTAAQAFEAAGYTFSDDPSVLKPDTRRAAIIRDEDYAAIPTVEAAISSLSRNPKGYFLMVEWDMHTNKLQDGLRHVIEMDDMIRKVSERVGKDTLILFVADHSYNLKLLSGTRDRPLAEQVSADQSAPGTGVIVADGKGAHAGEEVVAAASGPGAERVKGFFPNTWLFNVMMSAFGWKAD</sequence>
<feature type="binding site" evidence="3">
    <location>
        <position position="303"/>
    </location>
    <ligand>
        <name>Zn(2+)</name>
        <dbReference type="ChEBI" id="CHEBI:29105"/>
        <label>2</label>
    </ligand>
</feature>
<dbReference type="eggNOG" id="COG1785">
    <property type="taxonomic scope" value="Bacteria"/>
</dbReference>
<feature type="binding site" evidence="3">
    <location>
        <position position="302"/>
    </location>
    <ligand>
        <name>Zn(2+)</name>
        <dbReference type="ChEBI" id="CHEBI:29105"/>
        <label>2</label>
    </ligand>
</feature>
<feature type="chain" id="PRO_5004565855" description="Alkaline phosphatase" evidence="5">
    <location>
        <begin position="39"/>
        <end position="381"/>
    </location>
</feature>
<evidence type="ECO:0000256" key="4">
    <source>
        <dbReference type="RuleBase" id="RU003946"/>
    </source>
</evidence>
<dbReference type="InterPro" id="IPR001952">
    <property type="entry name" value="Alkaline_phosphatase"/>
</dbReference>
<accession>T0K8H9</accession>
<keyword evidence="1" id="KW-0597">Phosphoprotein</keyword>
<dbReference type="SMART" id="SM00098">
    <property type="entry name" value="alkPPc"/>
    <property type="match status" value="1"/>
</dbReference>
<keyword evidence="5" id="KW-0732">Signal</keyword>
<feature type="binding site" evidence="3">
    <location>
        <position position="152"/>
    </location>
    <ligand>
        <name>Mg(2+)</name>
        <dbReference type="ChEBI" id="CHEBI:18420"/>
    </ligand>
</feature>
<evidence type="ECO:0000256" key="2">
    <source>
        <dbReference type="PIRSR" id="PIRSR601952-1"/>
    </source>
</evidence>
<dbReference type="GO" id="GO:0004035">
    <property type="term" value="F:alkaline phosphatase activity"/>
    <property type="evidence" value="ECO:0007669"/>
    <property type="project" value="TreeGrafter"/>
</dbReference>
<feature type="binding site" evidence="3">
    <location>
        <position position="50"/>
    </location>
    <ligand>
        <name>Zn(2+)</name>
        <dbReference type="ChEBI" id="CHEBI:29105"/>
        <label>2</label>
    </ligand>
</feature>
<dbReference type="Pfam" id="PF00245">
    <property type="entry name" value="Alk_phosphatase"/>
    <property type="match status" value="2"/>
</dbReference>
<feature type="active site" description="Phosphoserine intermediate" evidence="2">
    <location>
        <position position="94"/>
    </location>
</feature>
<dbReference type="Proteomes" id="UP000015523">
    <property type="component" value="Unassembled WGS sequence"/>
</dbReference>
<comment type="cofactor">
    <cofactor evidence="3">
        <name>Mg(2+)</name>
        <dbReference type="ChEBI" id="CHEBI:18420"/>
    </cofactor>
    <text evidence="3">Binds 1 Mg(2+) ion.</text>
</comment>
<feature type="binding site" evidence="3">
    <location>
        <position position="150"/>
    </location>
    <ligand>
        <name>Mg(2+)</name>
        <dbReference type="ChEBI" id="CHEBI:18420"/>
    </ligand>
</feature>
<comment type="caution">
    <text evidence="6">The sequence shown here is derived from an EMBL/GenBank/DDBJ whole genome shotgun (WGS) entry which is preliminary data.</text>
</comment>
<comment type="similarity">
    <text evidence="4">Belongs to the alkaline phosphatase family.</text>
</comment>
<dbReference type="AlphaFoldDB" id="T0K8H9"/>
<dbReference type="PANTHER" id="PTHR11596:SF5">
    <property type="entry name" value="ALKALINE PHOSPHATASE"/>
    <property type="match status" value="1"/>
</dbReference>
<dbReference type="PRINTS" id="PR00113">
    <property type="entry name" value="ALKPHPHTASE"/>
</dbReference>
<dbReference type="SUPFAM" id="SSF53649">
    <property type="entry name" value="Alkaline phosphatase-like"/>
    <property type="match status" value="1"/>
</dbReference>
<proteinExistence type="inferred from homology"/>
<evidence type="ECO:0000313" key="6">
    <source>
        <dbReference type="EMBL" id="EQB29678.1"/>
    </source>
</evidence>
<keyword evidence="3" id="KW-0862">Zinc</keyword>
<dbReference type="EMBL" id="AUWY01000136">
    <property type="protein sequence ID" value="EQB29678.1"/>
    <property type="molecule type" value="Genomic_DNA"/>
</dbReference>
<feature type="binding site" evidence="3">
    <location>
        <position position="266"/>
    </location>
    <ligand>
        <name>Zn(2+)</name>
        <dbReference type="ChEBI" id="CHEBI:29105"/>
        <label>2</label>
    </ligand>
</feature>
<comment type="cofactor">
    <cofactor evidence="3">
        <name>Zn(2+)</name>
        <dbReference type="ChEBI" id="CHEBI:29105"/>
    </cofactor>
    <text evidence="3">Binds 2 Zn(2+) ions.</text>
</comment>
<dbReference type="PATRIC" id="fig|1346791.3.peg.4470"/>
<dbReference type="GO" id="GO:0046872">
    <property type="term" value="F:metal ion binding"/>
    <property type="evidence" value="ECO:0007669"/>
    <property type="project" value="UniProtKB-KW"/>
</dbReference>
<dbReference type="InterPro" id="IPR017850">
    <property type="entry name" value="Alkaline_phosphatase_core_sf"/>
</dbReference>
<feature type="binding site" evidence="3">
    <location>
        <position position="262"/>
    </location>
    <ligand>
        <name>Mg(2+)</name>
        <dbReference type="ChEBI" id="CHEBI:18420"/>
    </ligand>
</feature>
<dbReference type="CDD" id="cd16012">
    <property type="entry name" value="ALP"/>
    <property type="match status" value="1"/>
</dbReference>
<name>T0K8H9_9SPHN</name>
<gene>
    <name evidence="6" type="ORF">M529_23150</name>
</gene>
<evidence type="ECO:0000256" key="3">
    <source>
        <dbReference type="PIRSR" id="PIRSR601952-2"/>
    </source>
</evidence>
<evidence type="ECO:0000313" key="7">
    <source>
        <dbReference type="Proteomes" id="UP000015523"/>
    </source>
</evidence>
<dbReference type="RefSeq" id="WP_021320076.1">
    <property type="nucleotide sequence ID" value="NZ_AUWY01000136.1"/>
</dbReference>
<keyword evidence="3" id="KW-0460">Magnesium</keyword>
<organism evidence="6 7">
    <name type="scientific">Sphingobium ummariense RL-3</name>
    <dbReference type="NCBI Taxonomy" id="1346791"/>
    <lineage>
        <taxon>Bacteria</taxon>
        <taxon>Pseudomonadati</taxon>
        <taxon>Pseudomonadota</taxon>
        <taxon>Alphaproteobacteria</taxon>
        <taxon>Sphingomonadales</taxon>
        <taxon>Sphingomonadaceae</taxon>
        <taxon>Sphingobium</taxon>
    </lineage>
</organism>
<dbReference type="PANTHER" id="PTHR11596">
    <property type="entry name" value="ALKALINE PHOSPHATASE"/>
    <property type="match status" value="1"/>
</dbReference>